<proteinExistence type="predicted"/>
<protein>
    <submittedName>
        <fullName evidence="1">Uncharacterized protein</fullName>
    </submittedName>
</protein>
<evidence type="ECO:0000313" key="1">
    <source>
        <dbReference type="EMBL" id="PCK19711.1"/>
    </source>
</evidence>
<evidence type="ECO:0000313" key="2">
    <source>
        <dbReference type="Proteomes" id="UP000228754"/>
    </source>
</evidence>
<comment type="caution">
    <text evidence="1">The sequence shown here is derived from an EMBL/GenBank/DDBJ whole genome shotgun (WGS) entry which is preliminary data.</text>
</comment>
<gene>
    <name evidence="1" type="ORF">CEY02_17015</name>
</gene>
<accession>A0A2A5ISJ4</accession>
<reference evidence="1 2" key="1">
    <citation type="submission" date="2017-06" db="EMBL/GenBank/DDBJ databases">
        <title>Draft Genome Sequence of Bacillus sp Strain 36R Isolated from saline sediment at Atanasia, Sonora, Mexico.</title>
        <authorList>
            <person name="Sanchez Diaz R."/>
            <person name="Quiroz Macias M.E."/>
            <person name="Ibarra Gamez J.C."/>
            <person name="Enciso Ibarra J."/>
            <person name="Gomez Gil B."/>
            <person name="Galaviz Silva L."/>
        </authorList>
    </citation>
    <scope>NUCLEOTIDE SEQUENCE [LARGE SCALE GENOMIC DNA]</scope>
    <source>
        <strain evidence="1 2">36R_ATNSAL</strain>
    </source>
</reference>
<name>A0A2A5ISJ4_BACPU</name>
<dbReference type="EMBL" id="NKHG01000112">
    <property type="protein sequence ID" value="PCK19711.1"/>
    <property type="molecule type" value="Genomic_DNA"/>
</dbReference>
<organism evidence="1 2">
    <name type="scientific">Bacillus pumilus</name>
    <name type="common">Bacillus mesentericus</name>
    <dbReference type="NCBI Taxonomy" id="1408"/>
    <lineage>
        <taxon>Bacteria</taxon>
        <taxon>Bacillati</taxon>
        <taxon>Bacillota</taxon>
        <taxon>Bacilli</taxon>
        <taxon>Bacillales</taxon>
        <taxon>Bacillaceae</taxon>
        <taxon>Bacillus</taxon>
    </lineage>
</organism>
<sequence>MDHPSHIYLLMKNFVKKAKNGDVIHRKDVCFQAVLFKKTNHQETDCTIRLDILKFMGFCFISCYESILLGVF</sequence>
<dbReference type="AlphaFoldDB" id="A0A2A5ISJ4"/>
<dbReference type="Proteomes" id="UP000228754">
    <property type="component" value="Unassembled WGS sequence"/>
</dbReference>